<name>A0ABD3QLB4_9STRA</name>
<keyword evidence="3" id="KW-0720">Serine protease</keyword>
<reference evidence="6 7" key="1">
    <citation type="journal article" date="2020" name="G3 (Bethesda)">
        <title>Improved Reference Genome for Cyclotella cryptica CCMP332, a Model for Cell Wall Morphogenesis, Salinity Adaptation, and Lipid Production in Diatoms (Bacillariophyta).</title>
        <authorList>
            <person name="Roberts W.R."/>
            <person name="Downey K.M."/>
            <person name="Ruck E.C."/>
            <person name="Traller J.C."/>
            <person name="Alverson A.J."/>
        </authorList>
    </citation>
    <scope>NUCLEOTIDE SEQUENCE [LARGE SCALE GENOMIC DNA]</scope>
    <source>
        <strain evidence="6 7">CCMP332</strain>
    </source>
</reference>
<gene>
    <name evidence="6" type="ORF">HJC23_012622</name>
</gene>
<keyword evidence="2" id="KW-0378">Hydrolase</keyword>
<sequence length="768" mass="84355">MQTDDPPTHHNHPDAISHGNKRLRTSIAKDDAANDDHVTVRVDPNRNVSPPSPHTIAAASRLVRLSVTKVEPSYTEPWRKLSPVSIVAVGVILTAAHPIDNDNQAKALLRIVTTASNVNHATYIRAHTMTSSSSPSSSSYSPFSVTCRVEWISRSMDLAILSTLPQEDTIHGSADISSQGGSIHISDRLPMPGEHVTFMGFAQTSTSSLMSSGFGHGWDNLPSDNATNVTIVRGTVSHFEACENHHFMLRMNVNIPTTTCAGGVIIDDCGGIVGIMGSTAEFTGKHAFIPGVVMNQFIRRCKSCASHVVSSSHDEHHGSCASETGATCTTAGDTDSEGRKRPASQKTGGHNTTKQRWEHEMEGHADESAIHTHMSTKSLSSGIASLGITGYQTLRNKALRQSFGVDIHGGEGVRITGVSHIAHAISNANYDYDPSHCNNEDSHCHSSSLKTDDILLAVGGEPVMLDGTVRLAPGRENERVDFRWLISKSWNTSSLDVVRQKKRMQINATLSAPRYLVPRPDEEGDDELPAYVIAGGCVFVPLSHAWMTESLKRNPRLEMEGFHRYLQEQRKGSQQLILLSHVLADDVNLGYHGMGNLLLTSVNGHRITNIRHLVDILVKRDIESTLEFRCTSIHSTRAKIVICMDSKQVMNSESSILARHMIDAWCSDNALSCTQTRKRNENPSPWSHMWIENHAETTIVVQNPKTDADRVVSTTKRILSLSEAHKMQSAPNFSGKYVEDVGWTQVKTKHLSQLCQCGKSTRFYCICR</sequence>
<evidence type="ECO:0000256" key="2">
    <source>
        <dbReference type="ARBA" id="ARBA00022801"/>
    </source>
</evidence>
<dbReference type="EMBL" id="JABMIG020000028">
    <property type="protein sequence ID" value="KAL3801222.1"/>
    <property type="molecule type" value="Genomic_DNA"/>
</dbReference>
<keyword evidence="7" id="KW-1185">Reference proteome</keyword>
<dbReference type="GO" id="GO:0008236">
    <property type="term" value="F:serine-type peptidase activity"/>
    <property type="evidence" value="ECO:0007669"/>
    <property type="project" value="UniProtKB-KW"/>
</dbReference>
<proteinExistence type="predicted"/>
<feature type="compositionally biased region" description="Polar residues" evidence="4">
    <location>
        <begin position="344"/>
        <end position="354"/>
    </location>
</feature>
<dbReference type="InterPro" id="IPR041517">
    <property type="entry name" value="DEGP_PDZ"/>
</dbReference>
<organism evidence="6 7">
    <name type="scientific">Cyclotella cryptica</name>
    <dbReference type="NCBI Taxonomy" id="29204"/>
    <lineage>
        <taxon>Eukaryota</taxon>
        <taxon>Sar</taxon>
        <taxon>Stramenopiles</taxon>
        <taxon>Ochrophyta</taxon>
        <taxon>Bacillariophyta</taxon>
        <taxon>Coscinodiscophyceae</taxon>
        <taxon>Thalassiosirophycidae</taxon>
        <taxon>Stephanodiscales</taxon>
        <taxon>Stephanodiscaceae</taxon>
        <taxon>Cyclotella</taxon>
    </lineage>
</organism>
<evidence type="ECO:0000256" key="4">
    <source>
        <dbReference type="SAM" id="MobiDB-lite"/>
    </source>
</evidence>
<protein>
    <recommendedName>
        <fullName evidence="5">Protease Do-like PDZ domain-containing protein</fullName>
    </recommendedName>
</protein>
<accession>A0ABD3QLB4</accession>
<dbReference type="Proteomes" id="UP001516023">
    <property type="component" value="Unassembled WGS sequence"/>
</dbReference>
<feature type="compositionally biased region" description="Low complexity" evidence="4">
    <location>
        <begin position="324"/>
        <end position="333"/>
    </location>
</feature>
<feature type="domain" description="Protease Do-like PDZ" evidence="5">
    <location>
        <begin position="525"/>
        <end position="668"/>
    </location>
</feature>
<comment type="caution">
    <text evidence="6">The sequence shown here is derived from an EMBL/GenBank/DDBJ whole genome shotgun (WGS) entry which is preliminary data.</text>
</comment>
<dbReference type="Pfam" id="PF17815">
    <property type="entry name" value="PDZ_3"/>
    <property type="match status" value="1"/>
</dbReference>
<dbReference type="GO" id="GO:0006508">
    <property type="term" value="P:proteolysis"/>
    <property type="evidence" value="ECO:0007669"/>
    <property type="project" value="UniProtKB-KW"/>
</dbReference>
<dbReference type="PANTHER" id="PTHR45980">
    <property type="match status" value="1"/>
</dbReference>
<evidence type="ECO:0000256" key="1">
    <source>
        <dbReference type="ARBA" id="ARBA00022670"/>
    </source>
</evidence>
<dbReference type="PANTHER" id="PTHR45980:SF9">
    <property type="entry name" value="PROTEASE DO-LIKE 10, MITOCHONDRIAL-RELATED"/>
    <property type="match status" value="1"/>
</dbReference>
<feature type="region of interest" description="Disordered" evidence="4">
    <location>
        <begin position="1"/>
        <end position="20"/>
    </location>
</feature>
<evidence type="ECO:0000313" key="6">
    <source>
        <dbReference type="EMBL" id="KAL3801222.1"/>
    </source>
</evidence>
<dbReference type="Gene3D" id="3.20.190.20">
    <property type="match status" value="1"/>
</dbReference>
<feature type="region of interest" description="Disordered" evidence="4">
    <location>
        <begin position="313"/>
        <end position="362"/>
    </location>
</feature>
<evidence type="ECO:0000313" key="7">
    <source>
        <dbReference type="Proteomes" id="UP001516023"/>
    </source>
</evidence>
<evidence type="ECO:0000256" key="3">
    <source>
        <dbReference type="ARBA" id="ARBA00022825"/>
    </source>
</evidence>
<feature type="compositionally biased region" description="Basic and acidic residues" evidence="4">
    <location>
        <begin position="1"/>
        <end position="15"/>
    </location>
</feature>
<evidence type="ECO:0000259" key="5">
    <source>
        <dbReference type="Pfam" id="PF17815"/>
    </source>
</evidence>
<dbReference type="InterPro" id="IPR046449">
    <property type="entry name" value="DEGP_PDZ_sf"/>
</dbReference>
<keyword evidence="1" id="KW-0645">Protease</keyword>
<dbReference type="AlphaFoldDB" id="A0ABD3QLB4"/>